<proteinExistence type="predicted"/>
<sequence>MSVLKNKRGLSKMEFYHNARKLRRELTEFLRRDFGVHSRSNASKISPVLPDDWYDEDIVEIARNIRMLLRNLMWNITAANTIYAVTKEELQIRRNYQNEAIINCQQLIQELQFCEDTLPIKATKLLPYVDAIGFEITLLKGWRKSDNKVAEKLNNK</sequence>
<dbReference type="Proteomes" id="UP000323594">
    <property type="component" value="Chromosome"/>
</dbReference>
<gene>
    <name evidence="1" type="ORF">FUT82_16590</name>
</gene>
<name>A0AAE6IXM5_TREPH</name>
<dbReference type="EMBL" id="CP042817">
    <property type="protein sequence ID" value="QEJ99447.1"/>
    <property type="molecule type" value="Genomic_DNA"/>
</dbReference>
<organism evidence="1 2">
    <name type="scientific">Treponema phagedenis</name>
    <dbReference type="NCBI Taxonomy" id="162"/>
    <lineage>
        <taxon>Bacteria</taxon>
        <taxon>Pseudomonadati</taxon>
        <taxon>Spirochaetota</taxon>
        <taxon>Spirochaetia</taxon>
        <taxon>Spirochaetales</taxon>
        <taxon>Treponemataceae</taxon>
        <taxon>Treponema</taxon>
    </lineage>
</organism>
<reference evidence="1 2" key="1">
    <citation type="submission" date="2019-08" db="EMBL/GenBank/DDBJ databases">
        <authorList>
            <person name="Kuhnert P."/>
        </authorList>
    </citation>
    <scope>NUCLEOTIDE SEQUENCE [LARGE SCALE GENOMIC DNA]</scope>
    <source>
        <strain evidence="1 2">B36.5</strain>
    </source>
</reference>
<protein>
    <submittedName>
        <fullName evidence="1">Uncharacterized protein</fullName>
    </submittedName>
</protein>
<accession>A0AAE6IXM5</accession>
<dbReference type="RefSeq" id="WP_148879339.1">
    <property type="nucleotide sequence ID" value="NZ_CP042813.1"/>
</dbReference>
<evidence type="ECO:0000313" key="2">
    <source>
        <dbReference type="Proteomes" id="UP000323594"/>
    </source>
</evidence>
<evidence type="ECO:0000313" key="1">
    <source>
        <dbReference type="EMBL" id="QEJ99447.1"/>
    </source>
</evidence>
<dbReference type="AlphaFoldDB" id="A0AAE6IXM5"/>